<accession>A0A7J6RSV6</accession>
<dbReference type="Pfam" id="PF02214">
    <property type="entry name" value="BTB_2"/>
    <property type="match status" value="1"/>
</dbReference>
<dbReference type="Gene3D" id="3.30.710.10">
    <property type="entry name" value="Potassium Channel Kv1.1, Chain A"/>
    <property type="match status" value="1"/>
</dbReference>
<dbReference type="EMBL" id="JABANM010019992">
    <property type="protein sequence ID" value="KAF4723593.1"/>
    <property type="molecule type" value="Genomic_DNA"/>
</dbReference>
<dbReference type="SMART" id="SM00225">
    <property type="entry name" value="BTB"/>
    <property type="match status" value="1"/>
</dbReference>
<feature type="domain" description="BTB" evidence="2">
    <location>
        <begin position="6"/>
        <end position="121"/>
    </location>
</feature>
<keyword evidence="1" id="KW-0175">Coiled coil</keyword>
<gene>
    <name evidence="3" type="primary">KCTD19_1</name>
    <name evidence="3" type="ORF">FOZ62_000151</name>
</gene>
<evidence type="ECO:0000256" key="1">
    <source>
        <dbReference type="SAM" id="Coils"/>
    </source>
</evidence>
<evidence type="ECO:0000313" key="4">
    <source>
        <dbReference type="Proteomes" id="UP000574390"/>
    </source>
</evidence>
<dbReference type="InterPro" id="IPR011333">
    <property type="entry name" value="SKP1/BTB/POZ_sf"/>
</dbReference>
<dbReference type="InterPro" id="IPR000210">
    <property type="entry name" value="BTB/POZ_dom"/>
</dbReference>
<sequence length="316" mass="35729">MNSSPDIVTLSVGGKIYQITKSTLDKYPDTMLSRMVSKDWEGLKEEESDDDCESTEACETPRPSVFIDRDGTLFEYILNWYRNGEICIPWTVSEEAVRREASYFALPDDVRVVRDTILVNVREAVSLVLDDVREKIAKCQADKERVNARYANRLAELREEKRMLKAQCDADQNRIRRDAMTFELLLPILTQTAAVISPVVAITCNQVSRQTVIDIRSSTREELAELGDVLLETLASYGVPAKSIRLCPTFIVTEYSRCSICSPAVPSAAGDTFSRLVPCSRRPAEPWQPHVSPDGFVRWCETCFNRSYPIVVVQLD</sequence>
<keyword evidence="3" id="KW-0406">Ion transport</keyword>
<proteinExistence type="predicted"/>
<name>A0A7J6RSV6_PEROL</name>
<evidence type="ECO:0000259" key="2">
    <source>
        <dbReference type="SMART" id="SM00225"/>
    </source>
</evidence>
<dbReference type="InterPro" id="IPR003131">
    <property type="entry name" value="T1-type_BTB"/>
</dbReference>
<dbReference type="Proteomes" id="UP000574390">
    <property type="component" value="Unassembled WGS sequence"/>
</dbReference>
<dbReference type="AlphaFoldDB" id="A0A7J6RSV6"/>
<evidence type="ECO:0000313" key="3">
    <source>
        <dbReference type="EMBL" id="KAF4723593.1"/>
    </source>
</evidence>
<keyword evidence="3" id="KW-0813">Transport</keyword>
<dbReference type="SUPFAM" id="SSF54695">
    <property type="entry name" value="POZ domain"/>
    <property type="match status" value="1"/>
</dbReference>
<protein>
    <submittedName>
        <fullName evidence="3">Potassium channel tetramerization domain containing</fullName>
    </submittedName>
</protein>
<keyword evidence="3" id="KW-0407">Ion channel</keyword>
<comment type="caution">
    <text evidence="3">The sequence shown here is derived from an EMBL/GenBank/DDBJ whole genome shotgun (WGS) entry which is preliminary data.</text>
</comment>
<feature type="coiled-coil region" evidence="1">
    <location>
        <begin position="129"/>
        <end position="174"/>
    </location>
</feature>
<dbReference type="PANTHER" id="PTHR14499">
    <property type="entry name" value="POTASSIUM CHANNEL TETRAMERIZATION DOMAIN-CONTAINING"/>
    <property type="match status" value="1"/>
</dbReference>
<dbReference type="PANTHER" id="PTHR14499:SF136">
    <property type="entry name" value="GH08630P"/>
    <property type="match status" value="1"/>
</dbReference>
<dbReference type="GO" id="GO:0034220">
    <property type="term" value="P:monoatomic ion transmembrane transport"/>
    <property type="evidence" value="ECO:0007669"/>
    <property type="project" value="UniProtKB-KW"/>
</dbReference>
<reference evidence="3 4" key="1">
    <citation type="submission" date="2020-04" db="EMBL/GenBank/DDBJ databases">
        <title>Perkinsus olseni comparative genomics.</title>
        <authorList>
            <person name="Bogema D.R."/>
        </authorList>
    </citation>
    <scope>NUCLEOTIDE SEQUENCE [LARGE SCALE GENOMIC DNA]</scope>
    <source>
        <strain evidence="3">ATCC PRA-205</strain>
    </source>
</reference>
<organism evidence="3 4">
    <name type="scientific">Perkinsus olseni</name>
    <name type="common">Perkinsus atlanticus</name>
    <dbReference type="NCBI Taxonomy" id="32597"/>
    <lineage>
        <taxon>Eukaryota</taxon>
        <taxon>Sar</taxon>
        <taxon>Alveolata</taxon>
        <taxon>Perkinsozoa</taxon>
        <taxon>Perkinsea</taxon>
        <taxon>Perkinsida</taxon>
        <taxon>Perkinsidae</taxon>
        <taxon>Perkinsus</taxon>
    </lineage>
</organism>
<dbReference type="GO" id="GO:0051260">
    <property type="term" value="P:protein homooligomerization"/>
    <property type="evidence" value="ECO:0007669"/>
    <property type="project" value="InterPro"/>
</dbReference>
<dbReference type="CDD" id="cd18316">
    <property type="entry name" value="BTB_POZ_KCTD-like"/>
    <property type="match status" value="1"/>
</dbReference>